<reference evidence="3" key="1">
    <citation type="submission" date="2024-07" db="EMBL/GenBank/DDBJ databases">
        <title>Two chromosome-level genome assemblies of Korean endemic species Abeliophyllum distichum and Forsythia ovata (Oleaceae).</title>
        <authorList>
            <person name="Jang H."/>
        </authorList>
    </citation>
    <scope>NUCLEOTIDE SEQUENCE [LARGE SCALE GENOMIC DNA]</scope>
</reference>
<sequence>MKREETRQAYLSFDGRRLLLEREEYCGMLEKEERNGAEKENKIRRRKENEETRDKRQAYLSFDGWRLLLGREEYRGLLEREENAAAAAGEGRKTRSRARKKIKRQNQNKISGL</sequence>
<feature type="compositionally biased region" description="Basic residues" evidence="1">
    <location>
        <begin position="94"/>
        <end position="106"/>
    </location>
</feature>
<protein>
    <submittedName>
        <fullName evidence="2">Uncharacterized protein</fullName>
    </submittedName>
</protein>
<evidence type="ECO:0000256" key="1">
    <source>
        <dbReference type="SAM" id="MobiDB-lite"/>
    </source>
</evidence>
<keyword evidence="3" id="KW-1185">Reference proteome</keyword>
<comment type="caution">
    <text evidence="2">The sequence shown here is derived from an EMBL/GenBank/DDBJ whole genome shotgun (WGS) entry which is preliminary data.</text>
</comment>
<dbReference type="Proteomes" id="UP001604277">
    <property type="component" value="Unassembled WGS sequence"/>
</dbReference>
<dbReference type="EMBL" id="JBFOLJ010000003">
    <property type="protein sequence ID" value="KAL2548983.1"/>
    <property type="molecule type" value="Genomic_DNA"/>
</dbReference>
<accession>A0ABD1WH24</accession>
<evidence type="ECO:0000313" key="3">
    <source>
        <dbReference type="Proteomes" id="UP001604277"/>
    </source>
</evidence>
<proteinExistence type="predicted"/>
<evidence type="ECO:0000313" key="2">
    <source>
        <dbReference type="EMBL" id="KAL2548983.1"/>
    </source>
</evidence>
<organism evidence="2 3">
    <name type="scientific">Forsythia ovata</name>
    <dbReference type="NCBI Taxonomy" id="205694"/>
    <lineage>
        <taxon>Eukaryota</taxon>
        <taxon>Viridiplantae</taxon>
        <taxon>Streptophyta</taxon>
        <taxon>Embryophyta</taxon>
        <taxon>Tracheophyta</taxon>
        <taxon>Spermatophyta</taxon>
        <taxon>Magnoliopsida</taxon>
        <taxon>eudicotyledons</taxon>
        <taxon>Gunneridae</taxon>
        <taxon>Pentapetalae</taxon>
        <taxon>asterids</taxon>
        <taxon>lamiids</taxon>
        <taxon>Lamiales</taxon>
        <taxon>Oleaceae</taxon>
        <taxon>Forsythieae</taxon>
        <taxon>Forsythia</taxon>
    </lineage>
</organism>
<name>A0ABD1WH24_9LAMI</name>
<feature type="region of interest" description="Disordered" evidence="1">
    <location>
        <begin position="32"/>
        <end position="54"/>
    </location>
</feature>
<gene>
    <name evidence="2" type="ORF">Fot_10513</name>
</gene>
<feature type="region of interest" description="Disordered" evidence="1">
    <location>
        <begin position="83"/>
        <end position="113"/>
    </location>
</feature>
<dbReference type="AlphaFoldDB" id="A0ABD1WH24"/>